<organism evidence="1 2">
    <name type="scientific">Aerococcus sanguinicola</name>
    <dbReference type="NCBI Taxonomy" id="119206"/>
    <lineage>
        <taxon>Bacteria</taxon>
        <taxon>Bacillati</taxon>
        <taxon>Bacillota</taxon>
        <taxon>Bacilli</taxon>
        <taxon>Lactobacillales</taxon>
        <taxon>Aerococcaceae</taxon>
        <taxon>Aerococcus</taxon>
    </lineage>
</organism>
<name>A0A0X8FB91_9LACT</name>
<keyword evidence="2" id="KW-1185">Reference proteome</keyword>
<dbReference type="RefSeq" id="WP_067974217.1">
    <property type="nucleotide sequence ID" value="NZ_CP014160.1"/>
</dbReference>
<protein>
    <submittedName>
        <fullName evidence="1">Uncharacterized protein</fullName>
    </submittedName>
</protein>
<reference evidence="2" key="2">
    <citation type="submission" date="2016-01" db="EMBL/GenBank/DDBJ databases">
        <title>Six Aerococcus type strain genome sequencing and assembly using PacBio and Illumina Hiseq.</title>
        <authorList>
            <person name="Carkaci D."/>
            <person name="Dargis R."/>
            <person name="Nielsen X.C."/>
            <person name="Skovgaard O."/>
            <person name="Fuursted K."/>
            <person name="Christensen J.J."/>
        </authorList>
    </citation>
    <scope>NUCLEOTIDE SEQUENCE [LARGE SCALE GENOMIC DNA]</scope>
    <source>
        <strain evidence="2">CCUG43001</strain>
    </source>
</reference>
<reference evidence="1 2" key="1">
    <citation type="journal article" date="2016" name="Genome Announc.">
        <title>Complete Genome Sequences of Aerococcus christensenii CCUG 28831T, Aerococcus sanguinicola CCUG 43001T, Aerococcus urinae CCUG 36881T, Aerococcus urinaeequi CCUG 28094T, Aerococcus urinaehominis CCUG 42038 BT, and Aerococcus viridans CCUG 4311T.</title>
        <authorList>
            <person name="Carkaci D."/>
            <person name="Dargis R."/>
            <person name="Nielsen X.C."/>
            <person name="Skovgaard O."/>
            <person name="Fuursted K."/>
            <person name="Christensen J.J."/>
        </authorList>
    </citation>
    <scope>NUCLEOTIDE SEQUENCE [LARGE SCALE GENOMIC DNA]</scope>
    <source>
        <strain evidence="1 2">CCUG43001</strain>
    </source>
</reference>
<sequence length="383" mass="45008">MNEISFLLTAPLEDILSSVLINEELILFDYTDKHQNSSLSNGRSTGKYMINSIMDFSKTFFINKKILDKEYVKSSYILSLDSNVLGDLKNCFVKENENSDLLSMIALAKKNNMRLDFNPYVLENTLNNYYFEDEILYKHIEAFNTADSFDPVHDDSLQDAYERNQDWISFESQNKYDEIKSNYNSSNLNQILNYYHNTYILLLKTFLIKFDSKIKSNNKKIDVLIDFITSNLRIYGENEFVIAVFGIRNNKTLSNFLTVQPNSKDKINKISGMAWDLAHIRYLEMMMRDRIAPDNIFLAYFLSADKGLSQTINLNPVQRILFEVSDKGKRAIFRRKYNTENISLSRQQIDKIREWRFTQKAQLTVSEYKNLSSELEEQMKFYN</sequence>
<proteinExistence type="predicted"/>
<accession>A0A0X8FB91</accession>
<dbReference type="Proteomes" id="UP000069912">
    <property type="component" value="Chromosome"/>
</dbReference>
<evidence type="ECO:0000313" key="2">
    <source>
        <dbReference type="Proteomes" id="UP000069912"/>
    </source>
</evidence>
<evidence type="ECO:0000313" key="1">
    <source>
        <dbReference type="EMBL" id="AMB94171.1"/>
    </source>
</evidence>
<dbReference type="AlphaFoldDB" id="A0A0X8FB91"/>
<dbReference type="EMBL" id="CP014160">
    <property type="protein sequence ID" value="AMB94171.1"/>
    <property type="molecule type" value="Genomic_DNA"/>
</dbReference>
<dbReference type="GeneID" id="92903436"/>
<gene>
    <name evidence="1" type="ORF">AWM72_05080</name>
</gene>
<dbReference type="KEGG" id="asan:AWM72_05080"/>